<keyword evidence="7" id="KW-0406">Ion transport</keyword>
<dbReference type="Pfam" id="PF23259">
    <property type="entry name" value="CHX17_C"/>
    <property type="match status" value="1"/>
</dbReference>
<reference evidence="14" key="1">
    <citation type="submission" date="2020-03" db="EMBL/GenBank/DDBJ databases">
        <title>A high-quality chromosome-level genome assembly of a woody plant with both climbing and erect habits, Rhamnella rubrinervis.</title>
        <authorList>
            <person name="Lu Z."/>
            <person name="Yang Y."/>
            <person name="Zhu X."/>
            <person name="Sun Y."/>
        </authorList>
    </citation>
    <scope>NUCLEOTIDE SEQUENCE</scope>
    <source>
        <strain evidence="14">BYM</strain>
        <tissue evidence="14">Leaf</tissue>
    </source>
</reference>
<feature type="domain" description="Cation/H(+) antiporter C-terminal" evidence="13">
    <location>
        <begin position="611"/>
        <end position="772"/>
    </location>
</feature>
<evidence type="ECO:0000256" key="6">
    <source>
        <dbReference type="ARBA" id="ARBA00022989"/>
    </source>
</evidence>
<feature type="transmembrane region" description="Helical" evidence="10">
    <location>
        <begin position="47"/>
        <end position="64"/>
    </location>
</feature>
<dbReference type="GO" id="GO:0006813">
    <property type="term" value="P:potassium ion transport"/>
    <property type="evidence" value="ECO:0007669"/>
    <property type="project" value="UniProtKB-KW"/>
</dbReference>
<gene>
    <name evidence="14" type="ORF">FNV43_RR08917</name>
</gene>
<dbReference type="InterPro" id="IPR038770">
    <property type="entry name" value="Na+/solute_symporter_sf"/>
</dbReference>
<organism evidence="14 15">
    <name type="scientific">Rhamnella rubrinervis</name>
    <dbReference type="NCBI Taxonomy" id="2594499"/>
    <lineage>
        <taxon>Eukaryota</taxon>
        <taxon>Viridiplantae</taxon>
        <taxon>Streptophyta</taxon>
        <taxon>Embryophyta</taxon>
        <taxon>Tracheophyta</taxon>
        <taxon>Spermatophyta</taxon>
        <taxon>Magnoliopsida</taxon>
        <taxon>eudicotyledons</taxon>
        <taxon>Gunneridae</taxon>
        <taxon>Pentapetalae</taxon>
        <taxon>rosids</taxon>
        <taxon>fabids</taxon>
        <taxon>Rosales</taxon>
        <taxon>Rhamnaceae</taxon>
        <taxon>rhamnoid group</taxon>
        <taxon>Rhamneae</taxon>
        <taxon>Rhamnella</taxon>
    </lineage>
</organism>
<dbReference type="GO" id="GO:1902600">
    <property type="term" value="P:proton transmembrane transport"/>
    <property type="evidence" value="ECO:0007669"/>
    <property type="project" value="InterPro"/>
</dbReference>
<feature type="transmembrane region" description="Helical" evidence="10">
    <location>
        <begin position="145"/>
        <end position="168"/>
    </location>
</feature>
<dbReference type="OrthoDB" id="671744at2759"/>
<dbReference type="Pfam" id="PF23256">
    <property type="entry name" value="CHX17_2nd"/>
    <property type="match status" value="1"/>
</dbReference>
<dbReference type="InterPro" id="IPR006153">
    <property type="entry name" value="Cation/H_exchanger_TM"/>
</dbReference>
<keyword evidence="5" id="KW-0630">Potassium</keyword>
<dbReference type="Gene3D" id="1.20.1530.20">
    <property type="match status" value="1"/>
</dbReference>
<dbReference type="InterPro" id="IPR057291">
    <property type="entry name" value="CHX17_2nd"/>
</dbReference>
<evidence type="ECO:0000256" key="8">
    <source>
        <dbReference type="ARBA" id="ARBA00023136"/>
    </source>
</evidence>
<keyword evidence="2" id="KW-0813">Transport</keyword>
<feature type="domain" description="Cation/H(+) antiporter central" evidence="12">
    <location>
        <begin position="508"/>
        <end position="595"/>
    </location>
</feature>
<dbReference type="PANTHER" id="PTHR32468">
    <property type="entry name" value="CATION/H + ANTIPORTER"/>
    <property type="match status" value="1"/>
</dbReference>
<keyword evidence="8 10" id="KW-0472">Membrane</keyword>
<dbReference type="Proteomes" id="UP000796880">
    <property type="component" value="Unassembled WGS sequence"/>
</dbReference>
<comment type="subcellular location">
    <subcellularLocation>
        <location evidence="1">Membrane</location>
        <topology evidence="1">Multi-pass membrane protein</topology>
    </subcellularLocation>
</comment>
<dbReference type="InterPro" id="IPR050794">
    <property type="entry name" value="CPA2_transporter"/>
</dbReference>
<name>A0A8K0MJ92_9ROSA</name>
<evidence type="ECO:0000259" key="12">
    <source>
        <dbReference type="Pfam" id="PF23256"/>
    </source>
</evidence>
<feature type="transmembrane region" description="Helical" evidence="10">
    <location>
        <begin position="180"/>
        <end position="199"/>
    </location>
</feature>
<protein>
    <recommendedName>
        <fullName evidence="16">Cation/H+ exchanger domain-containing protein</fullName>
    </recommendedName>
</protein>
<feature type="transmembrane region" description="Helical" evidence="10">
    <location>
        <begin position="389"/>
        <end position="410"/>
    </location>
</feature>
<comment type="similarity">
    <text evidence="9">Belongs to the monovalent cation:proton antiporter 2 (CPA2) transporter (TC 2.A.37) family. CHX (TC 2.A.37.4) subfamily.</text>
</comment>
<accession>A0A8K0MJ92</accession>
<keyword evidence="6 10" id="KW-1133">Transmembrane helix</keyword>
<evidence type="ECO:0000259" key="11">
    <source>
        <dbReference type="Pfam" id="PF00999"/>
    </source>
</evidence>
<dbReference type="GO" id="GO:0015297">
    <property type="term" value="F:antiporter activity"/>
    <property type="evidence" value="ECO:0007669"/>
    <property type="project" value="InterPro"/>
</dbReference>
<dbReference type="GO" id="GO:0016020">
    <property type="term" value="C:membrane"/>
    <property type="evidence" value="ECO:0007669"/>
    <property type="project" value="UniProtKB-SubCell"/>
</dbReference>
<dbReference type="EMBL" id="VOIH02000004">
    <property type="protein sequence ID" value="KAF3448204.1"/>
    <property type="molecule type" value="Genomic_DNA"/>
</dbReference>
<evidence type="ECO:0000256" key="2">
    <source>
        <dbReference type="ARBA" id="ARBA00022448"/>
    </source>
</evidence>
<comment type="caution">
    <text evidence="14">The sequence shown here is derived from an EMBL/GenBank/DDBJ whole genome shotgun (WGS) entry which is preliminary data.</text>
</comment>
<evidence type="ECO:0000259" key="13">
    <source>
        <dbReference type="Pfam" id="PF23259"/>
    </source>
</evidence>
<keyword evidence="4 10" id="KW-0812">Transmembrane</keyword>
<proteinExistence type="inferred from homology"/>
<feature type="transmembrane region" description="Helical" evidence="10">
    <location>
        <begin position="21"/>
        <end position="41"/>
    </location>
</feature>
<evidence type="ECO:0000256" key="10">
    <source>
        <dbReference type="SAM" id="Phobius"/>
    </source>
</evidence>
<evidence type="ECO:0000313" key="15">
    <source>
        <dbReference type="Proteomes" id="UP000796880"/>
    </source>
</evidence>
<dbReference type="GO" id="GO:0012505">
    <property type="term" value="C:endomembrane system"/>
    <property type="evidence" value="ECO:0007669"/>
    <property type="project" value="TreeGrafter"/>
</dbReference>
<sequence length="782" mass="86666">MDATQRMVCREDIFNPLTSMGLQMASILVISHFFHLVLRALGQPGPIAQILSGLVLGPSGLSNIHKVRDFFFQASAAEYYEVFGFFCRMLFMFLIGLETNHSHVLRRLRLSSTIAYGGVIVGAIFGIAVSFFLHQQLMLNDKKKFGFVLVIMIMMAYSASPVLIRIAGDLKFATTDIGRMAIYCSLINEITCLVLFGLIISFHKNRFFRDFFLTIGVTSVVVVVNKFVAVWFNKRNRNQKYLRNPELFFMLSLLIGSSMIIEMYTSTSVISCFVIGLTFHKEGKTARTLVQKLSYCVYNFILPIYFGYLGFQFDASILGSFNSASVVIIVVLLSIGSKISGTLAACHYLNIPLNHGVFIGFCLNLKGHADLMFIGQATSSLVGWNTDTYNLLLISIVLNTMISGPVLAMLMRREEKLISQSYATLDLHHPDSELRTMACVYGPRHVSAVLSATAALSGSQTTPTIPYMLHLIELLQKRRTNVSYHELEDNELSDEEGYGGNDVLEIHDAVDVFTAATKILVHISRAVSPFSTLYEDVCSAAEDLHTSVIILPFHKHQRIDGKMESAKEGVRITNQKVLRHAPCSVGIIVERGQAGVPGFSQLLEYVSVQQVATLFFGGPDDREAVAWSKRIASHPLVNLTVIRFLSTDSSSTRNERVGDRQDVEVFMSLASLSTGNDVDNAFLNDFYNQYVTSGQVAYVEKYVNNGTETVAALMDIGDMYSLFIVGKGGRGHSPLTTGMSDWEECPELGTVGDLLASSDFNVNGSVLVVQQHRNSNKDFLDE</sequence>
<dbReference type="InterPro" id="IPR057290">
    <property type="entry name" value="CHX17_C"/>
</dbReference>
<dbReference type="GO" id="GO:0006885">
    <property type="term" value="P:regulation of pH"/>
    <property type="evidence" value="ECO:0007669"/>
    <property type="project" value="TreeGrafter"/>
</dbReference>
<evidence type="ECO:0000256" key="1">
    <source>
        <dbReference type="ARBA" id="ARBA00004141"/>
    </source>
</evidence>
<feature type="domain" description="Cation/H+ exchanger transmembrane" evidence="11">
    <location>
        <begin position="30"/>
        <end position="412"/>
    </location>
</feature>
<evidence type="ECO:0008006" key="16">
    <source>
        <dbReference type="Google" id="ProtNLM"/>
    </source>
</evidence>
<dbReference type="Pfam" id="PF00999">
    <property type="entry name" value="Na_H_Exchanger"/>
    <property type="match status" value="1"/>
</dbReference>
<feature type="transmembrane region" description="Helical" evidence="10">
    <location>
        <begin position="211"/>
        <end position="232"/>
    </location>
</feature>
<dbReference type="AlphaFoldDB" id="A0A8K0MJ92"/>
<feature type="transmembrane region" description="Helical" evidence="10">
    <location>
        <begin position="76"/>
        <end position="94"/>
    </location>
</feature>
<evidence type="ECO:0000256" key="5">
    <source>
        <dbReference type="ARBA" id="ARBA00022958"/>
    </source>
</evidence>
<evidence type="ECO:0000256" key="3">
    <source>
        <dbReference type="ARBA" id="ARBA00022538"/>
    </source>
</evidence>
<evidence type="ECO:0000256" key="4">
    <source>
        <dbReference type="ARBA" id="ARBA00022692"/>
    </source>
</evidence>
<feature type="transmembrane region" description="Helical" evidence="10">
    <location>
        <begin position="247"/>
        <end position="280"/>
    </location>
</feature>
<dbReference type="PANTHER" id="PTHR32468:SF18">
    <property type="entry name" value="CATION_H(+) ANTIPORTER 1"/>
    <property type="match status" value="1"/>
</dbReference>
<feature type="transmembrane region" description="Helical" evidence="10">
    <location>
        <begin position="114"/>
        <end position="133"/>
    </location>
</feature>
<evidence type="ECO:0000256" key="7">
    <source>
        <dbReference type="ARBA" id="ARBA00023065"/>
    </source>
</evidence>
<evidence type="ECO:0000313" key="14">
    <source>
        <dbReference type="EMBL" id="KAF3448204.1"/>
    </source>
</evidence>
<evidence type="ECO:0000256" key="9">
    <source>
        <dbReference type="ARBA" id="ARBA00038341"/>
    </source>
</evidence>
<keyword evidence="15" id="KW-1185">Reference proteome</keyword>
<feature type="transmembrane region" description="Helical" evidence="10">
    <location>
        <begin position="292"/>
        <end position="311"/>
    </location>
</feature>
<keyword evidence="3" id="KW-0633">Potassium transport</keyword>